<organism evidence="4 5">
    <name type="scientific">Nocardioides panacisoli</name>
    <dbReference type="NCBI Taxonomy" id="627624"/>
    <lineage>
        <taxon>Bacteria</taxon>
        <taxon>Bacillati</taxon>
        <taxon>Actinomycetota</taxon>
        <taxon>Actinomycetes</taxon>
        <taxon>Propionibacteriales</taxon>
        <taxon>Nocardioidaceae</taxon>
        <taxon>Nocardioides</taxon>
    </lineage>
</organism>
<feature type="transmembrane region" description="Helical" evidence="3">
    <location>
        <begin position="20"/>
        <end position="39"/>
    </location>
</feature>
<evidence type="ECO:0000313" key="4">
    <source>
        <dbReference type="EMBL" id="GAA3804985.1"/>
    </source>
</evidence>
<evidence type="ECO:0000256" key="3">
    <source>
        <dbReference type="SAM" id="Phobius"/>
    </source>
</evidence>
<gene>
    <name evidence="4" type="ORF">GCM10022242_05260</name>
</gene>
<evidence type="ECO:0008006" key="6">
    <source>
        <dbReference type="Google" id="ProtNLM"/>
    </source>
</evidence>
<name>A0ABP7HW08_9ACTN</name>
<dbReference type="RefSeq" id="WP_344772235.1">
    <property type="nucleotide sequence ID" value="NZ_BAABAH010000001.1"/>
</dbReference>
<accession>A0ABP7HW08</accession>
<dbReference type="Proteomes" id="UP001501821">
    <property type="component" value="Unassembled WGS sequence"/>
</dbReference>
<evidence type="ECO:0000256" key="2">
    <source>
        <dbReference type="ARBA" id="ARBA00023136"/>
    </source>
</evidence>
<keyword evidence="3" id="KW-0812">Transmembrane</keyword>
<dbReference type="EMBL" id="BAABAH010000001">
    <property type="protein sequence ID" value="GAA3804985.1"/>
    <property type="molecule type" value="Genomic_DNA"/>
</dbReference>
<protein>
    <recommendedName>
        <fullName evidence="6">Mce-associated membrane protein</fullName>
    </recommendedName>
</protein>
<dbReference type="PANTHER" id="PTHR37042">
    <property type="entry name" value="OUTER MEMBRANE PROTEIN RV1973"/>
    <property type="match status" value="1"/>
</dbReference>
<keyword evidence="5" id="KW-1185">Reference proteome</keyword>
<comment type="subcellular location">
    <subcellularLocation>
        <location evidence="1">Membrane</location>
    </subcellularLocation>
</comment>
<keyword evidence="2 3" id="KW-0472">Membrane</keyword>
<comment type="caution">
    <text evidence="4">The sequence shown here is derived from an EMBL/GenBank/DDBJ whole genome shotgun (WGS) entry which is preliminary data.</text>
</comment>
<evidence type="ECO:0000256" key="1">
    <source>
        <dbReference type="ARBA" id="ARBA00004370"/>
    </source>
</evidence>
<evidence type="ECO:0000313" key="5">
    <source>
        <dbReference type="Proteomes" id="UP001501821"/>
    </source>
</evidence>
<proteinExistence type="predicted"/>
<keyword evidence="3" id="KW-1133">Transmembrane helix</keyword>
<sequence length="175" mass="19059">MTEIPPDRVENPTPSRSRDLLRTALVVVVVLAALAGAGWTGWQVRQERAADDDRARALSVARQAAVAFTSYDAEHIDEDLDRVRDMSTGDFRDQFTKALGALTGAIKKAHGVSEGEVTQMGLIRSGDSTAVVIAAVDATITNKETQKPSLRRYRLQITLTLVDDEWLISDISPVA</sequence>
<reference evidence="5" key="1">
    <citation type="journal article" date="2019" name="Int. J. Syst. Evol. Microbiol.">
        <title>The Global Catalogue of Microorganisms (GCM) 10K type strain sequencing project: providing services to taxonomists for standard genome sequencing and annotation.</title>
        <authorList>
            <consortium name="The Broad Institute Genomics Platform"/>
            <consortium name="The Broad Institute Genome Sequencing Center for Infectious Disease"/>
            <person name="Wu L."/>
            <person name="Ma J."/>
        </authorList>
    </citation>
    <scope>NUCLEOTIDE SEQUENCE [LARGE SCALE GENOMIC DNA]</scope>
    <source>
        <strain evidence="5">JCM 16953</strain>
    </source>
</reference>
<dbReference type="PANTHER" id="PTHR37042:SF4">
    <property type="entry name" value="OUTER MEMBRANE PROTEIN RV1973"/>
    <property type="match status" value="1"/>
</dbReference>